<evidence type="ECO:0000259" key="3">
    <source>
        <dbReference type="Pfam" id="PF05699"/>
    </source>
</evidence>
<reference evidence="4 5" key="1">
    <citation type="journal article" date="2018" name="Cell">
        <title>The Chara Genome: Secondary Complexity and Implications for Plant Terrestrialization.</title>
        <authorList>
            <person name="Nishiyama T."/>
            <person name="Sakayama H."/>
            <person name="Vries J.D."/>
            <person name="Buschmann H."/>
            <person name="Saint-Marcoux D."/>
            <person name="Ullrich K.K."/>
            <person name="Haas F.B."/>
            <person name="Vanderstraeten L."/>
            <person name="Becker D."/>
            <person name="Lang D."/>
            <person name="Vosolsobe S."/>
            <person name="Rombauts S."/>
            <person name="Wilhelmsson P.K.I."/>
            <person name="Janitza P."/>
            <person name="Kern R."/>
            <person name="Heyl A."/>
            <person name="Rumpler F."/>
            <person name="Villalobos L.I.A.C."/>
            <person name="Clay J.M."/>
            <person name="Skokan R."/>
            <person name="Toyoda A."/>
            <person name="Suzuki Y."/>
            <person name="Kagoshima H."/>
            <person name="Schijlen E."/>
            <person name="Tajeshwar N."/>
            <person name="Catarino B."/>
            <person name="Hetherington A.J."/>
            <person name="Saltykova A."/>
            <person name="Bonnot C."/>
            <person name="Breuninger H."/>
            <person name="Symeonidi A."/>
            <person name="Radhakrishnan G.V."/>
            <person name="Van Nieuwerburgh F."/>
            <person name="Deforce D."/>
            <person name="Chang C."/>
            <person name="Karol K.G."/>
            <person name="Hedrich R."/>
            <person name="Ulvskov P."/>
            <person name="Glockner G."/>
            <person name="Delwiche C.F."/>
            <person name="Petrasek J."/>
            <person name="Van de Peer Y."/>
            <person name="Friml J."/>
            <person name="Beilby M."/>
            <person name="Dolan L."/>
            <person name="Kohara Y."/>
            <person name="Sugano S."/>
            <person name="Fujiyama A."/>
            <person name="Delaux P.-M."/>
            <person name="Quint M."/>
            <person name="TheiBen G."/>
            <person name="Hagemann M."/>
            <person name="Harholt J."/>
            <person name="Dunand C."/>
            <person name="Zachgo S."/>
            <person name="Langdale J."/>
            <person name="Maumus F."/>
            <person name="Straeten D.V.D."/>
            <person name="Gould S.B."/>
            <person name="Rensing S.A."/>
        </authorList>
    </citation>
    <scope>NUCLEOTIDE SEQUENCE [LARGE SCALE GENOMIC DNA]</scope>
    <source>
        <strain evidence="4 5">S276</strain>
    </source>
</reference>
<dbReference type="PANTHER" id="PTHR32166:SF81">
    <property type="entry name" value="OS06G0658400 PROTEIN"/>
    <property type="match status" value="1"/>
</dbReference>
<dbReference type="GO" id="GO:0046983">
    <property type="term" value="F:protein dimerization activity"/>
    <property type="evidence" value="ECO:0007669"/>
    <property type="project" value="InterPro"/>
</dbReference>
<evidence type="ECO:0000313" key="4">
    <source>
        <dbReference type="EMBL" id="GBG66632.1"/>
    </source>
</evidence>
<protein>
    <recommendedName>
        <fullName evidence="6">DUF659 domain-containing protein</fullName>
    </recommendedName>
</protein>
<dbReference type="Pfam" id="PF05699">
    <property type="entry name" value="Dimer_Tnp_hAT"/>
    <property type="match status" value="1"/>
</dbReference>
<dbReference type="Gramene" id="GBG66632">
    <property type="protein sequence ID" value="GBG66632"/>
    <property type="gene ID" value="CBR_g66768"/>
</dbReference>
<name>A0A388K994_CHABU</name>
<dbReference type="InterPro" id="IPR012337">
    <property type="entry name" value="RNaseH-like_sf"/>
</dbReference>
<gene>
    <name evidence="4" type="ORF">CBR_g66768</name>
</gene>
<feature type="region of interest" description="Disordered" evidence="1">
    <location>
        <begin position="786"/>
        <end position="826"/>
    </location>
</feature>
<keyword evidence="5" id="KW-1185">Reference proteome</keyword>
<dbReference type="AlphaFoldDB" id="A0A388K994"/>
<feature type="domain" description="DUF659" evidence="2">
    <location>
        <begin position="250"/>
        <end position="349"/>
    </location>
</feature>
<proteinExistence type="predicted"/>
<evidence type="ECO:0000313" key="5">
    <source>
        <dbReference type="Proteomes" id="UP000265515"/>
    </source>
</evidence>
<dbReference type="InterPro" id="IPR007021">
    <property type="entry name" value="DUF659"/>
</dbReference>
<sequence length="1018" mass="112350">MKKSNCIYKYVLVGQELSEKLRGQRMLRCVFCGNEWQGNRHGAARHFRSVKGCSQVTNEALMEMHYTSGYAFEGKWLERIHKYEELHGPWVDERRTGGGRAQARAASNAPVGARQHGNDVVDLDGDGEDCGDAGVEGEVEAAYSQRPGKLPVGEGGSNSGKRKRVVGATMQHRKKMRQSAIKEVFGSDWAAQHRKLWLLFVYSNQLPFNIFRSPTWKVYTAHFRDKPASVPVVWPSENEVAAMDTVLETATDVVAGLKDIQEPFDRTGVTIMSDGRKSRDGKPIVNFLAAGARGVMMYRTLNREVETDDALAVLGRWISVLHDFSPDRVNAICTDSASAYVKAGNTLAHPHMRPEYRRITWWDSMDILRAVMEPAYDLLRKMDRGGLCMSRVVEWTGRLAREVEAVVRPLEGGLADQIFRCVQERVAHMLLQRHGEGRGQRLVREAERYILSQTGFDERRKEYRDTVLQLRDFHMRTSTCAWGGEWARVAAEMCVGEQETVESGLWWSQYGGCAPELQRIALRVLYMWTCSSPAEQNWAIHESIHTKKRNRLLFPKVVKLVEITTNTRLLALQSGGGGLVLPWTQDESILDAEGGLEADSVCEGVDHIIPEEDRDAQAQLWQRDACGSRPPPPVEDVFGVRAATLRPYPRDDSSGDEREEADEGFLPRGASAARRAEDDDDAWSDPEEVRRRSGGIDLFEDTARGRFGVEGCWDGSGSPIVEPIPHTSSPTVHGAEGDIAGMRGAHHREGPKGKGSLASGEDSEGRGGIVRLLRLRKGPKVAKRQLILGSESPPSRRGATGAGTGGAEIEDAGHDRPTDDNREIGTGDVARGVAWSLGDNGTLGALPGSSTGHAEQFDDAHHEGVPQDEAVGDGDHALESASMRDFMAELEDTLPSMTEGESIVARRADDEDVWPRPQTIHMGVPAPNTEEERMAREAREDEEEAARAKALADADPRTQAMARDMEAMRKLETGGEGLRGDVAEDDQMEAAAHISRIPNCCCIRDNNNCPHPSAVPGN</sequence>
<dbReference type="InterPro" id="IPR008906">
    <property type="entry name" value="HATC_C_dom"/>
</dbReference>
<dbReference type="SUPFAM" id="SSF53098">
    <property type="entry name" value="Ribonuclease H-like"/>
    <property type="match status" value="1"/>
</dbReference>
<organism evidence="4 5">
    <name type="scientific">Chara braunii</name>
    <name type="common">Braun's stonewort</name>
    <dbReference type="NCBI Taxonomy" id="69332"/>
    <lineage>
        <taxon>Eukaryota</taxon>
        <taxon>Viridiplantae</taxon>
        <taxon>Streptophyta</taxon>
        <taxon>Charophyceae</taxon>
        <taxon>Charales</taxon>
        <taxon>Characeae</taxon>
        <taxon>Chara</taxon>
    </lineage>
</organism>
<evidence type="ECO:0008006" key="6">
    <source>
        <dbReference type="Google" id="ProtNLM"/>
    </source>
</evidence>
<evidence type="ECO:0000259" key="2">
    <source>
        <dbReference type="Pfam" id="PF04937"/>
    </source>
</evidence>
<comment type="caution">
    <text evidence="4">The sequence shown here is derived from an EMBL/GenBank/DDBJ whole genome shotgun (WGS) entry which is preliminary data.</text>
</comment>
<feature type="compositionally biased region" description="Basic and acidic residues" evidence="1">
    <location>
        <begin position="811"/>
        <end position="825"/>
    </location>
</feature>
<dbReference type="STRING" id="69332.A0A388K994"/>
<dbReference type="PANTHER" id="PTHR32166">
    <property type="entry name" value="OSJNBA0013A04.12 PROTEIN"/>
    <property type="match status" value="1"/>
</dbReference>
<dbReference type="Pfam" id="PF04937">
    <property type="entry name" value="DUF659"/>
    <property type="match status" value="1"/>
</dbReference>
<dbReference type="EMBL" id="BFEA01000077">
    <property type="protein sequence ID" value="GBG66632.1"/>
    <property type="molecule type" value="Genomic_DNA"/>
</dbReference>
<dbReference type="Proteomes" id="UP000265515">
    <property type="component" value="Unassembled WGS sequence"/>
</dbReference>
<feature type="region of interest" description="Disordered" evidence="1">
    <location>
        <begin position="624"/>
        <end position="696"/>
    </location>
</feature>
<feature type="domain" description="HAT C-terminal dimerisation" evidence="3">
    <location>
        <begin position="494"/>
        <end position="559"/>
    </location>
</feature>
<feature type="region of interest" description="Disordered" evidence="1">
    <location>
        <begin position="745"/>
        <end position="765"/>
    </location>
</feature>
<evidence type="ECO:0000256" key="1">
    <source>
        <dbReference type="SAM" id="MobiDB-lite"/>
    </source>
</evidence>
<accession>A0A388K994</accession>